<feature type="binding site" evidence="12">
    <location>
        <position position="498"/>
    </location>
    <ligand>
        <name>(2E)-4-hydroxy-3-methylbut-2-enyl diphosphate</name>
        <dbReference type="ChEBI" id="CHEBI:128753"/>
    </ligand>
</feature>
<feature type="binding site" evidence="12">
    <location>
        <position position="456"/>
    </location>
    <ligand>
        <name>dimethylallyl diphosphate</name>
        <dbReference type="ChEBI" id="CHEBI:57623"/>
    </ligand>
</feature>
<organism evidence="15 16">
    <name type="scientific">Cloacimonas acidaminovorans (strain Evry)</name>
    <dbReference type="NCBI Taxonomy" id="459349"/>
    <lineage>
        <taxon>Bacteria</taxon>
        <taxon>Pseudomonadati</taxon>
        <taxon>Candidatus Cloacimonadota</taxon>
        <taxon>Candidatus Cloacimonadia</taxon>
        <taxon>Candidatus Cloacimonadales</taxon>
        <taxon>Candidatus Cloacimonadaceae</taxon>
        <taxon>Candidatus Cloacimonas</taxon>
    </lineage>
</organism>
<evidence type="ECO:0000313" key="16">
    <source>
        <dbReference type="Proteomes" id="UP000002019"/>
    </source>
</evidence>
<feature type="binding site" evidence="12">
    <location>
        <position position="280"/>
    </location>
    <ligand>
        <name>isopentenyl diphosphate</name>
        <dbReference type="ChEBI" id="CHEBI:128769"/>
    </ligand>
</feature>
<comment type="pathway">
    <text evidence="12">Isoprenoid biosynthesis; dimethylallyl diphosphate biosynthesis; dimethylallyl diphosphate from (2E)-4-hydroxy-3-methylbutenyl diphosphate: step 1/1.</text>
</comment>
<keyword evidence="13" id="KW-0963">Cytoplasm</keyword>
<comment type="catalytic activity">
    <reaction evidence="12">
        <text>isopentenyl diphosphate + 2 oxidized [2Fe-2S]-[ferredoxin] + H2O = (2E)-4-hydroxy-3-methylbut-2-enyl diphosphate + 2 reduced [2Fe-2S]-[ferredoxin] + 2 H(+)</text>
        <dbReference type="Rhea" id="RHEA:24488"/>
        <dbReference type="Rhea" id="RHEA-COMP:10000"/>
        <dbReference type="Rhea" id="RHEA-COMP:10001"/>
        <dbReference type="ChEBI" id="CHEBI:15377"/>
        <dbReference type="ChEBI" id="CHEBI:15378"/>
        <dbReference type="ChEBI" id="CHEBI:33737"/>
        <dbReference type="ChEBI" id="CHEBI:33738"/>
        <dbReference type="ChEBI" id="CHEBI:128753"/>
        <dbReference type="ChEBI" id="CHEBI:128769"/>
        <dbReference type="EC" id="1.17.7.4"/>
    </reaction>
</comment>
<feature type="active site" description="Proton donor" evidence="12">
    <location>
        <position position="364"/>
    </location>
</feature>
<dbReference type="Gene3D" id="3.40.1010.20">
    <property type="entry name" value="4-hydroxy-3-methylbut-2-enyl diphosphate reductase, catalytic domain"/>
    <property type="match status" value="2"/>
</dbReference>
<dbReference type="InterPro" id="IPR011994">
    <property type="entry name" value="Cytidylate_kinase_dom"/>
</dbReference>
<feature type="binding site" evidence="12">
    <location>
        <position position="498"/>
    </location>
    <ligand>
        <name>dimethylallyl diphosphate</name>
        <dbReference type="ChEBI" id="CHEBI:57623"/>
    </ligand>
</feature>
<dbReference type="Proteomes" id="UP000002019">
    <property type="component" value="Chromosome"/>
</dbReference>
<evidence type="ECO:0000259" key="14">
    <source>
        <dbReference type="Pfam" id="PF02224"/>
    </source>
</evidence>
<dbReference type="HOGENOM" id="CLU_508721_0_0_0"/>
<keyword evidence="4 12" id="KW-0479">Metal-binding</keyword>
<feature type="binding site" evidence="12">
    <location>
        <position position="312"/>
    </location>
    <ligand>
        <name>(2E)-4-hydroxy-3-methylbut-2-enyl diphosphate</name>
        <dbReference type="ChEBI" id="CHEBI:128753"/>
    </ligand>
</feature>
<feature type="binding site" evidence="12">
    <location>
        <position position="455"/>
    </location>
    <ligand>
        <name>isopentenyl diphosphate</name>
        <dbReference type="ChEBI" id="CHEBI:128769"/>
    </ligand>
</feature>
<comment type="cofactor">
    <cofactor evidence="12">
        <name>[4Fe-4S] cluster</name>
        <dbReference type="ChEBI" id="CHEBI:49883"/>
    </cofactor>
    <text evidence="12">Binds 1 [4Fe-4S] cluster per subunit.</text>
</comment>
<evidence type="ECO:0000256" key="13">
    <source>
        <dbReference type="HAMAP-Rule" id="MF_00238"/>
    </source>
</evidence>
<evidence type="ECO:0000256" key="3">
    <source>
        <dbReference type="ARBA" id="ARBA00022679"/>
    </source>
</evidence>
<keyword evidence="6 13" id="KW-0418">Kinase</keyword>
<keyword evidence="7 13" id="KW-0067">ATP-binding</keyword>
<feature type="binding site" evidence="12">
    <location>
        <position position="399"/>
    </location>
    <ligand>
        <name>(2E)-4-hydroxy-3-methylbut-2-enyl diphosphate</name>
        <dbReference type="ChEBI" id="CHEBI:128753"/>
    </ligand>
</feature>
<feature type="binding site" evidence="12">
    <location>
        <position position="427"/>
    </location>
    <ligand>
        <name>[4Fe-4S] cluster</name>
        <dbReference type="ChEBI" id="CHEBI:49883"/>
    </ligand>
</feature>
<keyword evidence="16" id="KW-1185">Reference proteome</keyword>
<dbReference type="GO" id="GO:0036431">
    <property type="term" value="F:dCMP kinase activity"/>
    <property type="evidence" value="ECO:0007669"/>
    <property type="project" value="InterPro"/>
</dbReference>
<comment type="pathway">
    <text evidence="12">Isoprenoid biosynthesis; isopentenyl diphosphate biosynthesis via DXP pathway; isopentenyl diphosphate from 1-deoxy-D-xylulose 5-phosphate: step 6/6.</text>
</comment>
<feature type="binding site" evidence="12">
    <location>
        <position position="457"/>
    </location>
    <ligand>
        <name>dimethylallyl diphosphate</name>
        <dbReference type="ChEBI" id="CHEBI:57623"/>
    </ligand>
</feature>
<dbReference type="CDD" id="cd02020">
    <property type="entry name" value="CMPK"/>
    <property type="match status" value="1"/>
</dbReference>
<feature type="binding site" evidence="12">
    <location>
        <position position="498"/>
    </location>
    <ligand>
        <name>isopentenyl diphosphate</name>
        <dbReference type="ChEBI" id="CHEBI:128769"/>
    </ligand>
</feature>
<dbReference type="HAMAP" id="MF_00238">
    <property type="entry name" value="Cytidyl_kinase_type1"/>
    <property type="match status" value="1"/>
</dbReference>
<dbReference type="EC" id="1.17.7.4" evidence="12"/>
<dbReference type="CDD" id="cd13944">
    <property type="entry name" value="lytB_ispH"/>
    <property type="match status" value="1"/>
</dbReference>
<dbReference type="InterPro" id="IPR003451">
    <property type="entry name" value="LytB/IspH"/>
</dbReference>
<comment type="catalytic activity">
    <reaction evidence="10 13">
        <text>dCMP + ATP = dCDP + ADP</text>
        <dbReference type="Rhea" id="RHEA:25094"/>
        <dbReference type="ChEBI" id="CHEBI:30616"/>
        <dbReference type="ChEBI" id="CHEBI:57566"/>
        <dbReference type="ChEBI" id="CHEBI:58593"/>
        <dbReference type="ChEBI" id="CHEBI:456216"/>
        <dbReference type="EC" id="2.7.4.25"/>
    </reaction>
</comment>
<comment type="catalytic activity">
    <reaction evidence="12">
        <text>dimethylallyl diphosphate + 2 oxidized [2Fe-2S]-[ferredoxin] + H2O = (2E)-4-hydroxy-3-methylbut-2-enyl diphosphate + 2 reduced [2Fe-2S]-[ferredoxin] + 2 H(+)</text>
        <dbReference type="Rhea" id="RHEA:24825"/>
        <dbReference type="Rhea" id="RHEA-COMP:10000"/>
        <dbReference type="Rhea" id="RHEA-COMP:10001"/>
        <dbReference type="ChEBI" id="CHEBI:15377"/>
        <dbReference type="ChEBI" id="CHEBI:15378"/>
        <dbReference type="ChEBI" id="CHEBI:33737"/>
        <dbReference type="ChEBI" id="CHEBI:33738"/>
        <dbReference type="ChEBI" id="CHEBI:57623"/>
        <dbReference type="ChEBI" id="CHEBI:128753"/>
        <dbReference type="EC" id="1.17.7.4"/>
    </reaction>
</comment>
<dbReference type="Pfam" id="PF02401">
    <property type="entry name" value="LYTB"/>
    <property type="match status" value="1"/>
</dbReference>
<dbReference type="GO" id="GO:0050992">
    <property type="term" value="P:dimethylallyl diphosphate biosynthetic process"/>
    <property type="evidence" value="ECO:0007669"/>
    <property type="project" value="UniProtKB-UniRule"/>
</dbReference>
<dbReference type="KEGG" id="caci:CLOAM1221"/>
<comment type="similarity">
    <text evidence="12">Belongs to the IspH family.</text>
</comment>
<feature type="binding site" evidence="12">
    <location>
        <position position="456"/>
    </location>
    <ligand>
        <name>isopentenyl diphosphate</name>
        <dbReference type="ChEBI" id="CHEBI:128769"/>
    </ligand>
</feature>
<feature type="binding site" evidence="12">
    <location>
        <position position="362"/>
    </location>
    <ligand>
        <name>dimethylallyl diphosphate</name>
        <dbReference type="ChEBI" id="CHEBI:57623"/>
    </ligand>
</feature>
<feature type="binding site" evidence="12">
    <location>
        <position position="312"/>
    </location>
    <ligand>
        <name>isopentenyl diphosphate</name>
        <dbReference type="ChEBI" id="CHEBI:128769"/>
    </ligand>
</feature>
<feature type="binding site" evidence="12">
    <location>
        <position position="456"/>
    </location>
    <ligand>
        <name>(2E)-4-hydroxy-3-methylbut-2-enyl diphosphate</name>
        <dbReference type="ChEBI" id="CHEBI:128753"/>
    </ligand>
</feature>
<feature type="binding site" evidence="12">
    <location>
        <position position="362"/>
    </location>
    <ligand>
        <name>isopentenyl diphosphate</name>
        <dbReference type="ChEBI" id="CHEBI:128769"/>
    </ligand>
</feature>
<dbReference type="Pfam" id="PF02224">
    <property type="entry name" value="Cytidylate_kin"/>
    <property type="match status" value="1"/>
</dbReference>
<feature type="binding site" evidence="12">
    <location>
        <position position="252"/>
    </location>
    <ligand>
        <name>[4Fe-4S] cluster</name>
        <dbReference type="ChEBI" id="CHEBI:49883"/>
    </ligand>
</feature>
<dbReference type="GO" id="GO:0006220">
    <property type="term" value="P:pyrimidine nucleotide metabolic process"/>
    <property type="evidence" value="ECO:0007669"/>
    <property type="project" value="UniProtKB-UniRule"/>
</dbReference>
<dbReference type="eggNOG" id="COG0283">
    <property type="taxonomic scope" value="Bacteria"/>
</dbReference>
<keyword evidence="9 12" id="KW-0411">Iron-sulfur</keyword>
<keyword evidence="8 12" id="KW-0408">Iron</keyword>
<keyword evidence="2 12" id="KW-0004">4Fe-4S</keyword>
<keyword evidence="12 15" id="KW-0560">Oxidoreductase</keyword>
<keyword evidence="12" id="KW-0414">Isoprene biosynthesis</keyword>
<dbReference type="PANTHER" id="PTHR30426:SF0">
    <property type="entry name" value="4-HYDROXY-3-METHYLBUT-2-ENYL DIPHOSPHATE REDUCTASE"/>
    <property type="match status" value="1"/>
</dbReference>
<accession>B0VI93</accession>
<evidence type="ECO:0000256" key="5">
    <source>
        <dbReference type="ARBA" id="ARBA00022741"/>
    </source>
</evidence>
<dbReference type="GO" id="GO:0005737">
    <property type="term" value="C:cytoplasm"/>
    <property type="evidence" value="ECO:0007669"/>
    <property type="project" value="UniProtKB-SubCell"/>
</dbReference>
<dbReference type="UniPathway" id="UPA00059">
    <property type="reaction ID" value="UER00105"/>
</dbReference>
<gene>
    <name evidence="12" type="primary">ispH</name>
    <name evidence="13" type="synonym">cmk</name>
    <name evidence="15" type="ordered locus">CLOAM1221</name>
</gene>
<evidence type="ECO:0000256" key="2">
    <source>
        <dbReference type="ARBA" id="ARBA00022485"/>
    </source>
</evidence>
<dbReference type="Gene3D" id="3.40.50.11270">
    <property type="match status" value="1"/>
</dbReference>
<dbReference type="GO" id="GO:0051539">
    <property type="term" value="F:4 iron, 4 sulfur cluster binding"/>
    <property type="evidence" value="ECO:0007669"/>
    <property type="project" value="UniProtKB-UniRule"/>
</dbReference>
<feature type="binding site" evidence="12">
    <location>
        <position position="312"/>
    </location>
    <ligand>
        <name>dimethylallyl diphosphate</name>
        <dbReference type="ChEBI" id="CHEBI:57623"/>
    </ligand>
</feature>
<dbReference type="InterPro" id="IPR003136">
    <property type="entry name" value="Cytidylate_kin"/>
</dbReference>
<dbReference type="EMBL" id="CU466930">
    <property type="protein sequence ID" value="CAO81081.1"/>
    <property type="molecule type" value="Genomic_DNA"/>
</dbReference>
<comment type="function">
    <text evidence="12">Catalyzes the conversion of 1-hydroxy-2-methyl-2-(E)-butenyl 4-diphosphate (HMBPP) into a mixture of isopentenyl diphosphate (IPP) and dimethylallyl diphosphate (DMAPP). Acts in the terminal step of the DOXP/MEP pathway for isoprenoid precursor biosynthesis.</text>
</comment>
<evidence type="ECO:0000256" key="8">
    <source>
        <dbReference type="ARBA" id="ARBA00023004"/>
    </source>
</evidence>
<dbReference type="NCBIfam" id="TIGR00017">
    <property type="entry name" value="cmk"/>
    <property type="match status" value="1"/>
</dbReference>
<dbReference type="EC" id="2.7.4.25" evidence="13"/>
<protein>
    <recommendedName>
        <fullName evidence="12 13">Multifunctional fusion protein</fullName>
    </recommendedName>
    <domain>
        <recommendedName>
            <fullName evidence="13">Cytidylate kinase</fullName>
            <shortName evidence="13">CK</shortName>
            <ecNumber evidence="13">2.7.4.25</ecNumber>
        </recommendedName>
        <alternativeName>
            <fullName evidence="13">Cytidine monophosphate kinase</fullName>
            <shortName evidence="13">CMP kinase</shortName>
        </alternativeName>
    </domain>
    <domain>
        <recommendedName>
            <fullName evidence="12">4-hydroxy-3-methylbut-2-enyl diphosphate reductase</fullName>
            <shortName evidence="12">HMBPP reductase</shortName>
            <ecNumber evidence="12">1.17.7.4</ecNumber>
        </recommendedName>
    </domain>
</protein>
<evidence type="ECO:0000256" key="1">
    <source>
        <dbReference type="ARBA" id="ARBA00009427"/>
    </source>
</evidence>
<sequence length="535" mass="60010">MPKRKIIVAIDGPAASGKSTTAKELAKKLGYVYLDTGAMYRACALQAMRGGISLNDISSIVLMLEKIDIQISYTEEGNIIWLNGEDVSQQIRTPEISSSASAISAIPAVRYKMVELQRKLGKNGGVVLEGRDIGTYVFPEAEAKFFMVADLEVRAKRRFKELAEKGIKTNYIDVLKELKERDEADANRSLAPLKPAEDAILIDTSNLTIEEQVHKLYEITCRIIEKIDNNNSDKELGERKIKIRLANYLGYCFGVKRAIQMAKDAKVTEKPVYTLGELIHNPAIVQELEEQGIHIVNKAEEVKNSTVIIRSHGITKEEYKILKENNNEIIDATCPYVKRTHTILKHLVKENYPVLILGDKQHQEVIGIRSYGNEKTFVIGEDDPIPKIKEKRLAIMAQTTQRIEKLQELVYKLLSNFNELRVFNTICLATTQRQKAAEELAQESDAMFVIGGLKSSNTCALAKLSSVYCPTYHIEDEKQLASIDISPYKCIGITAGASTPEEMIIKVYNVLLQKSGDFKTVTSIEEIPMFKEESC</sequence>
<evidence type="ECO:0000256" key="11">
    <source>
        <dbReference type="ARBA" id="ARBA00048478"/>
    </source>
</evidence>
<name>B0VI93_CLOAI</name>
<dbReference type="eggNOG" id="COG0761">
    <property type="taxonomic scope" value="Bacteria"/>
</dbReference>
<dbReference type="GO" id="GO:0051745">
    <property type="term" value="F:4-hydroxy-3-methylbut-2-enyl diphosphate reductase activity"/>
    <property type="evidence" value="ECO:0007669"/>
    <property type="project" value="UniProtKB-UniRule"/>
</dbReference>
<comment type="subcellular location">
    <subcellularLocation>
        <location evidence="13">Cytoplasm</location>
    </subcellularLocation>
</comment>
<feature type="binding site" evidence="12">
    <location>
        <position position="334"/>
    </location>
    <ligand>
        <name>[4Fe-4S] cluster</name>
        <dbReference type="ChEBI" id="CHEBI:49883"/>
    </ligand>
</feature>
<dbReference type="GO" id="GO:0046872">
    <property type="term" value="F:metal ion binding"/>
    <property type="evidence" value="ECO:0007669"/>
    <property type="project" value="UniProtKB-KW"/>
</dbReference>
<keyword evidence="3 13" id="KW-0808">Transferase</keyword>
<evidence type="ECO:0000256" key="9">
    <source>
        <dbReference type="ARBA" id="ARBA00023014"/>
    </source>
</evidence>
<dbReference type="UniPathway" id="UPA00056">
    <property type="reaction ID" value="UER00097"/>
</dbReference>
<feature type="binding site" evidence="12">
    <location>
        <position position="457"/>
    </location>
    <ligand>
        <name>(2E)-4-hydroxy-3-methylbut-2-enyl diphosphate</name>
        <dbReference type="ChEBI" id="CHEBI:128753"/>
    </ligand>
</feature>
<dbReference type="GO" id="GO:0019288">
    <property type="term" value="P:isopentenyl diphosphate biosynthetic process, methylerythritol 4-phosphate pathway"/>
    <property type="evidence" value="ECO:0007669"/>
    <property type="project" value="UniProtKB-UniRule"/>
</dbReference>
<dbReference type="HAMAP" id="MF_00191">
    <property type="entry name" value="IspH"/>
    <property type="match status" value="1"/>
</dbReference>
<evidence type="ECO:0000256" key="7">
    <source>
        <dbReference type="ARBA" id="ARBA00022840"/>
    </source>
</evidence>
<dbReference type="GO" id="GO:0036430">
    <property type="term" value="F:CMP kinase activity"/>
    <property type="evidence" value="ECO:0007669"/>
    <property type="project" value="RHEA"/>
</dbReference>
<dbReference type="OrthoDB" id="9804077at2"/>
<reference evidence="15 16" key="1">
    <citation type="journal article" date="2008" name="J. Bacteriol.">
        <title>'Candidatus Cloacamonas acidaminovorans': genome sequence reconstruction provides a first glimpse of a new bacterial division.</title>
        <authorList>
            <person name="Pelletier E."/>
            <person name="Kreimeyer A."/>
            <person name="Bocs S."/>
            <person name="Rouy Z."/>
            <person name="Gyapay G."/>
            <person name="Chouari R."/>
            <person name="Riviere D."/>
            <person name="Ganesan A."/>
            <person name="Daegelen P."/>
            <person name="Sghir A."/>
            <person name="Cohen G.N."/>
            <person name="Medigue C."/>
            <person name="Weissenbach J."/>
            <person name="Le Paslier D."/>
        </authorList>
    </citation>
    <scope>NUCLEOTIDE SEQUENCE [LARGE SCALE GENOMIC DNA]</scope>
    <source>
        <strain evidence="16">Evry</strain>
    </source>
</reference>
<dbReference type="AlphaFoldDB" id="B0VI93"/>
<feature type="binding site" evidence="12">
    <location>
        <position position="455"/>
    </location>
    <ligand>
        <name>(2E)-4-hydroxy-3-methylbut-2-enyl diphosphate</name>
        <dbReference type="ChEBI" id="CHEBI:128753"/>
    </ligand>
</feature>
<dbReference type="NCBIfam" id="TIGR00216">
    <property type="entry name" value="ispH_lytB"/>
    <property type="match status" value="1"/>
</dbReference>
<evidence type="ECO:0000256" key="12">
    <source>
        <dbReference type="HAMAP-Rule" id="MF_00191"/>
    </source>
</evidence>
<dbReference type="SUPFAM" id="SSF52540">
    <property type="entry name" value="P-loop containing nucleoside triphosphate hydrolases"/>
    <property type="match status" value="1"/>
</dbReference>
<dbReference type="STRING" id="459349.CLOAM1221"/>
<evidence type="ECO:0000313" key="15">
    <source>
        <dbReference type="EMBL" id="CAO81081.1"/>
    </source>
</evidence>
<feature type="binding site" evidence="12">
    <location>
        <position position="362"/>
    </location>
    <ligand>
        <name>(2E)-4-hydroxy-3-methylbut-2-enyl diphosphate</name>
        <dbReference type="ChEBI" id="CHEBI:128753"/>
    </ligand>
</feature>
<feature type="binding site" evidence="12">
    <location>
        <position position="457"/>
    </location>
    <ligand>
        <name>isopentenyl diphosphate</name>
        <dbReference type="ChEBI" id="CHEBI:128769"/>
    </ligand>
</feature>
<feature type="domain" description="Cytidylate kinase" evidence="14">
    <location>
        <begin position="8"/>
        <end position="218"/>
    </location>
</feature>
<evidence type="ECO:0000256" key="10">
    <source>
        <dbReference type="ARBA" id="ARBA00047615"/>
    </source>
</evidence>
<evidence type="ECO:0000256" key="6">
    <source>
        <dbReference type="ARBA" id="ARBA00022777"/>
    </source>
</evidence>
<dbReference type="PANTHER" id="PTHR30426">
    <property type="entry name" value="4-HYDROXY-3-METHYLBUT-2-ENYL DIPHOSPHATE REDUCTASE"/>
    <property type="match status" value="1"/>
</dbReference>
<proteinExistence type="inferred from homology"/>
<dbReference type="Gene3D" id="3.40.50.300">
    <property type="entry name" value="P-loop containing nucleotide triphosphate hydrolases"/>
    <property type="match status" value="1"/>
</dbReference>
<feature type="binding site" evidence="12">
    <location>
        <position position="280"/>
    </location>
    <ligand>
        <name>(2E)-4-hydroxy-3-methylbut-2-enyl diphosphate</name>
        <dbReference type="ChEBI" id="CHEBI:128753"/>
    </ligand>
</feature>
<feature type="binding site" evidence="13">
    <location>
        <begin position="12"/>
        <end position="20"/>
    </location>
    <ligand>
        <name>ATP</name>
        <dbReference type="ChEBI" id="CHEBI:30616"/>
    </ligand>
</feature>
<feature type="binding site" evidence="12">
    <location>
        <position position="280"/>
    </location>
    <ligand>
        <name>dimethylallyl diphosphate</name>
        <dbReference type="ChEBI" id="CHEBI:57623"/>
    </ligand>
</feature>
<comment type="similarity">
    <text evidence="1 13">Belongs to the cytidylate kinase family. Type 1 subfamily.</text>
</comment>
<dbReference type="RefSeq" id="WP_015424939.1">
    <property type="nucleotide sequence ID" value="NC_020449.1"/>
</dbReference>
<dbReference type="InterPro" id="IPR027417">
    <property type="entry name" value="P-loop_NTPase"/>
</dbReference>
<dbReference type="GO" id="GO:0016114">
    <property type="term" value="P:terpenoid biosynthetic process"/>
    <property type="evidence" value="ECO:0007669"/>
    <property type="project" value="UniProtKB-UniRule"/>
</dbReference>
<feature type="binding site" evidence="12">
    <location>
        <position position="455"/>
    </location>
    <ligand>
        <name>dimethylallyl diphosphate</name>
        <dbReference type="ChEBI" id="CHEBI:57623"/>
    </ligand>
</feature>
<evidence type="ECO:0000256" key="4">
    <source>
        <dbReference type="ARBA" id="ARBA00022723"/>
    </source>
</evidence>
<comment type="catalytic activity">
    <reaction evidence="11 13">
        <text>CMP + ATP = CDP + ADP</text>
        <dbReference type="Rhea" id="RHEA:11600"/>
        <dbReference type="ChEBI" id="CHEBI:30616"/>
        <dbReference type="ChEBI" id="CHEBI:58069"/>
        <dbReference type="ChEBI" id="CHEBI:60377"/>
        <dbReference type="ChEBI" id="CHEBI:456216"/>
        <dbReference type="EC" id="2.7.4.25"/>
    </reaction>
</comment>
<keyword evidence="5 13" id="KW-0547">Nucleotide-binding</keyword>
<dbReference type="GO" id="GO:0005524">
    <property type="term" value="F:ATP binding"/>
    <property type="evidence" value="ECO:0007669"/>
    <property type="project" value="UniProtKB-UniRule"/>
</dbReference>